<dbReference type="EMBL" id="MK681855">
    <property type="protein sequence ID" value="QJE49104.1"/>
    <property type="molecule type" value="Genomic_DNA"/>
</dbReference>
<dbReference type="Proteomes" id="UP000501740">
    <property type="component" value="Segment"/>
</dbReference>
<evidence type="ECO:0000313" key="4">
    <source>
        <dbReference type="Proteomes" id="UP000503328"/>
    </source>
</evidence>
<evidence type="ECO:0000313" key="3">
    <source>
        <dbReference type="Proteomes" id="UP000501740"/>
    </source>
</evidence>
<gene>
    <name evidence="2" type="ORF">LMBV_041</name>
</gene>
<dbReference type="EMBL" id="MK681856">
    <property type="protein sequence ID" value="QJE49190.1"/>
    <property type="molecule type" value="Genomic_DNA"/>
</dbReference>
<evidence type="ECO:0000313" key="2">
    <source>
        <dbReference type="EMBL" id="QJE49190.1"/>
    </source>
</evidence>
<reference evidence="3 4" key="1">
    <citation type="submission" date="2019-03" db="EMBL/GenBank/DDBJ databases">
        <authorList>
            <person name="Winters A.D."/>
            <person name="Faisal M."/>
        </authorList>
    </citation>
    <scope>NUCLEOTIDE SEQUENCE [LARGE SCALE GENOMIC DNA]</scope>
    <source>
        <strain evidence="1 4">Alleghany 12-343</strain>
        <strain evidence="2 3">Pine 14-204</strain>
    </source>
</reference>
<proteinExistence type="predicted"/>
<organism evidence="2 3">
    <name type="scientific">Largemouth bass virus</name>
    <dbReference type="NCBI Taxonomy" id="176656"/>
    <lineage>
        <taxon>Viruses</taxon>
        <taxon>Varidnaviria</taxon>
        <taxon>Bamfordvirae</taxon>
        <taxon>Nucleocytoviricota</taxon>
        <taxon>Megaviricetes</taxon>
        <taxon>Pimascovirales</taxon>
        <taxon>Pimascovirales incertae sedis</taxon>
        <taxon>Iridoviridae</taxon>
        <taxon>Alphairidovirinae</taxon>
        <taxon>Ranavirus</taxon>
        <taxon>Ranavirus micropterus1</taxon>
        <taxon>Santee-Cooper ranavirus</taxon>
    </lineage>
</organism>
<protein>
    <submittedName>
        <fullName evidence="2">Uncharacterized protein</fullName>
    </submittedName>
</protein>
<name>A0A9X7TWV5_9VIRU</name>
<sequence>MYFYLWIATICLHVCVTVKLLSDAHFYRQMKTLLTLCKALFVMILYKFMSKPAVVEKNKGRFTISFMDGNGPVTVKLQEASPKLIRAIGKTSGADYTSEWQALLRYRQTDFEHIDGCVEPVELGFEDGSTFTVEQE</sequence>
<dbReference type="Proteomes" id="UP000503328">
    <property type="component" value="Segment"/>
</dbReference>
<evidence type="ECO:0000313" key="1">
    <source>
        <dbReference type="EMBL" id="QJE49104.1"/>
    </source>
</evidence>
<accession>A0A9X7TWV5</accession>